<accession>A0A1D8GGK3</accession>
<dbReference type="Proteomes" id="UP000095743">
    <property type="component" value="Chromosome"/>
</dbReference>
<dbReference type="AlphaFoldDB" id="A0A1D8GGK3"/>
<evidence type="ECO:0008006" key="3">
    <source>
        <dbReference type="Google" id="ProtNLM"/>
    </source>
</evidence>
<proteinExistence type="predicted"/>
<dbReference type="KEGG" id="gfe:Gferi_10845"/>
<gene>
    <name evidence="1" type="ORF">Gferi_10845</name>
</gene>
<dbReference type="Gene3D" id="6.20.120.50">
    <property type="match status" value="1"/>
</dbReference>
<reference evidence="1 2" key="1">
    <citation type="submission" date="2016-09" db="EMBL/GenBank/DDBJ databases">
        <title>Genomic analysis reveals versatility of anaerobic energy metabolism of Geosporobacter ferrireducens IRF9 of phylum Firmicutes.</title>
        <authorList>
            <person name="Kim S.-J."/>
        </authorList>
    </citation>
    <scope>NUCLEOTIDE SEQUENCE [LARGE SCALE GENOMIC DNA]</scope>
    <source>
        <strain evidence="1 2">IRF9</strain>
    </source>
</reference>
<organism evidence="1 2">
    <name type="scientific">Geosporobacter ferrireducens</name>
    <dbReference type="NCBI Taxonomy" id="1424294"/>
    <lineage>
        <taxon>Bacteria</taxon>
        <taxon>Bacillati</taxon>
        <taxon>Bacillota</taxon>
        <taxon>Clostridia</taxon>
        <taxon>Peptostreptococcales</taxon>
        <taxon>Thermotaleaceae</taxon>
        <taxon>Geosporobacter</taxon>
    </lineage>
</organism>
<protein>
    <recommendedName>
        <fullName evidence="3">DUF3006 domain-containing protein</fullName>
    </recommendedName>
</protein>
<evidence type="ECO:0000313" key="1">
    <source>
        <dbReference type="EMBL" id="AOT70041.1"/>
    </source>
</evidence>
<keyword evidence="2" id="KW-1185">Reference proteome</keyword>
<dbReference type="InterPro" id="IPR021377">
    <property type="entry name" value="DUF3006"/>
</dbReference>
<evidence type="ECO:0000313" key="2">
    <source>
        <dbReference type="Proteomes" id="UP000095743"/>
    </source>
</evidence>
<name>A0A1D8GGK3_9FIRM</name>
<dbReference type="RefSeq" id="WP_069976340.1">
    <property type="nucleotide sequence ID" value="NZ_CP017269.1"/>
</dbReference>
<sequence>MFVLDRIEEETAVIEWNGQTIMLPSALLPLGAKEGDLLEIFLKIDHEGTRRRRERIEEKAKRLWE</sequence>
<dbReference type="STRING" id="1424294.Gferi_10845"/>
<dbReference type="EMBL" id="CP017269">
    <property type="protein sequence ID" value="AOT70041.1"/>
    <property type="molecule type" value="Genomic_DNA"/>
</dbReference>
<dbReference type="Pfam" id="PF11213">
    <property type="entry name" value="DUF3006"/>
    <property type="match status" value="1"/>
</dbReference>